<organism evidence="1 2">
    <name type="scientific">Eubacterium ventriosum ATCC 27560</name>
    <dbReference type="NCBI Taxonomy" id="411463"/>
    <lineage>
        <taxon>Bacteria</taxon>
        <taxon>Bacillati</taxon>
        <taxon>Bacillota</taxon>
        <taxon>Clostridia</taxon>
        <taxon>Eubacteriales</taxon>
        <taxon>Eubacteriaceae</taxon>
        <taxon>Eubacterium</taxon>
    </lineage>
</organism>
<sequence>MCKELVYPIGRNRGESVAHVKDVISKGGKTIEEG</sequence>
<reference evidence="1 2" key="2">
    <citation type="submission" date="2007-04" db="EMBL/GenBank/DDBJ databases">
        <title>Draft genome sequence of Eubacterium ventriosum (ATCC 27560).</title>
        <authorList>
            <person name="Sudarsanam P."/>
            <person name="Ley R."/>
            <person name="Guruge J."/>
            <person name="Turnbaugh P.J."/>
            <person name="Mahowald M."/>
            <person name="Liep D."/>
            <person name="Gordon J."/>
        </authorList>
    </citation>
    <scope>NUCLEOTIDE SEQUENCE [LARGE SCALE GENOMIC DNA]</scope>
    <source>
        <strain evidence="1 2">ATCC 27560</strain>
    </source>
</reference>
<dbReference type="EMBL" id="AAVL02000024">
    <property type="protein sequence ID" value="EDM52399.1"/>
    <property type="molecule type" value="Genomic_DNA"/>
</dbReference>
<evidence type="ECO:0000313" key="1">
    <source>
        <dbReference type="EMBL" id="EDM52399.1"/>
    </source>
</evidence>
<proteinExistence type="predicted"/>
<gene>
    <name evidence="1" type="ORF">EUBVEN_00280</name>
</gene>
<reference evidence="1 2" key="1">
    <citation type="submission" date="2007-03" db="EMBL/GenBank/DDBJ databases">
        <authorList>
            <person name="Fulton L."/>
            <person name="Clifton S."/>
            <person name="Fulton B."/>
            <person name="Xu J."/>
            <person name="Minx P."/>
            <person name="Pepin K.H."/>
            <person name="Johnson M."/>
            <person name="Thiruvilangam P."/>
            <person name="Bhonagiri V."/>
            <person name="Nash W.E."/>
            <person name="Mardis E.R."/>
            <person name="Wilson R.K."/>
        </authorList>
    </citation>
    <scope>NUCLEOTIDE SEQUENCE [LARGE SCALE GENOMIC DNA]</scope>
    <source>
        <strain evidence="1 2">ATCC 27560</strain>
    </source>
</reference>
<comment type="caution">
    <text evidence="1">The sequence shown here is derived from an EMBL/GenBank/DDBJ whole genome shotgun (WGS) entry which is preliminary data.</text>
</comment>
<dbReference type="STRING" id="411463.EUBVEN_00280"/>
<dbReference type="Proteomes" id="UP000006000">
    <property type="component" value="Unassembled WGS sequence"/>
</dbReference>
<dbReference type="AlphaFoldDB" id="A5Z3N4"/>
<evidence type="ECO:0000313" key="2">
    <source>
        <dbReference type="Proteomes" id="UP000006000"/>
    </source>
</evidence>
<protein>
    <submittedName>
        <fullName evidence="1">Uncharacterized protein</fullName>
    </submittedName>
</protein>
<accession>A5Z3N4</accession>
<dbReference type="HOGENOM" id="CLU_3373824_0_0_9"/>
<name>A5Z3N4_9FIRM</name>